<evidence type="ECO:0000313" key="4">
    <source>
        <dbReference type="Proteomes" id="UP000728185"/>
    </source>
</evidence>
<organism evidence="3 4">
    <name type="scientific">Fasciolopsis buskii</name>
    <dbReference type="NCBI Taxonomy" id="27845"/>
    <lineage>
        <taxon>Eukaryota</taxon>
        <taxon>Metazoa</taxon>
        <taxon>Spiralia</taxon>
        <taxon>Lophotrochozoa</taxon>
        <taxon>Platyhelminthes</taxon>
        <taxon>Trematoda</taxon>
        <taxon>Digenea</taxon>
        <taxon>Plagiorchiida</taxon>
        <taxon>Echinostomata</taxon>
        <taxon>Echinostomatoidea</taxon>
        <taxon>Fasciolidae</taxon>
        <taxon>Fasciolopsis</taxon>
    </lineage>
</organism>
<feature type="compositionally biased region" description="Low complexity" evidence="1">
    <location>
        <begin position="210"/>
        <end position="221"/>
    </location>
</feature>
<accession>A0A8E0RWR5</accession>
<name>A0A8E0RWR5_9TREM</name>
<keyword evidence="2" id="KW-0732">Signal</keyword>
<evidence type="ECO:0000256" key="2">
    <source>
        <dbReference type="SAM" id="SignalP"/>
    </source>
</evidence>
<feature type="chain" id="PRO_5034879710" evidence="2">
    <location>
        <begin position="18"/>
        <end position="334"/>
    </location>
</feature>
<comment type="caution">
    <text evidence="3">The sequence shown here is derived from an EMBL/GenBank/DDBJ whole genome shotgun (WGS) entry which is preliminary data.</text>
</comment>
<sequence length="334" mass="38218">MFVCVFLLRLIIFNVSSLQPRTHHKRILAAATEAEAALKLPIQNRIYVYGYDYQKVCYVELVRLCYFKRPRGRPRHRMSLLDKRSALSDAATQAEVDVDEQMVKRSLPSTRRLCYFKRPRGRPRHRMSLLDKRSAFSDAAMQAEVDVDEQMVKRSLPSTRSWLKFLVSSYLDVKMNFYPEQDSNGHVPKHTESRNDPLRLPLSNSPVNEAAPQSPASSHPSPLILQPIDDDVYLTAQDLLTNSYMEDRNSDHLNAQLKVQNEPAPENHQIIRTTEYYFQLALQDLSTYALSANRTLIETGPLSPIDSYNPPNPGWSLDQVPFGSQLFPGVTNQI</sequence>
<keyword evidence="4" id="KW-1185">Reference proteome</keyword>
<feature type="signal peptide" evidence="2">
    <location>
        <begin position="1"/>
        <end position="17"/>
    </location>
</feature>
<gene>
    <name evidence="3" type="ORF">FBUS_00887</name>
</gene>
<proteinExistence type="predicted"/>
<dbReference type="Proteomes" id="UP000728185">
    <property type="component" value="Unassembled WGS sequence"/>
</dbReference>
<protein>
    <submittedName>
        <fullName evidence="3">Uncharacterized protein</fullName>
    </submittedName>
</protein>
<reference evidence="3" key="1">
    <citation type="submission" date="2019-05" db="EMBL/GenBank/DDBJ databases">
        <title>Annotation for the trematode Fasciolopsis buski.</title>
        <authorList>
            <person name="Choi Y.-J."/>
        </authorList>
    </citation>
    <scope>NUCLEOTIDE SEQUENCE</scope>
    <source>
        <strain evidence="3">HT</strain>
        <tissue evidence="3">Whole worm</tissue>
    </source>
</reference>
<evidence type="ECO:0000256" key="1">
    <source>
        <dbReference type="SAM" id="MobiDB-lite"/>
    </source>
</evidence>
<dbReference type="AlphaFoldDB" id="A0A8E0RWR5"/>
<evidence type="ECO:0000313" key="3">
    <source>
        <dbReference type="EMBL" id="KAA0194950.1"/>
    </source>
</evidence>
<feature type="region of interest" description="Disordered" evidence="1">
    <location>
        <begin position="180"/>
        <end position="221"/>
    </location>
</feature>
<dbReference type="EMBL" id="LUCM01004022">
    <property type="protein sequence ID" value="KAA0194950.1"/>
    <property type="molecule type" value="Genomic_DNA"/>
</dbReference>